<dbReference type="STRING" id="1715693.PH7735_03743"/>
<evidence type="ECO:0000256" key="1">
    <source>
        <dbReference type="ARBA" id="ARBA00004141"/>
    </source>
</evidence>
<keyword evidence="2" id="KW-0813">Transport</keyword>
<keyword evidence="11" id="KW-0732">Signal</keyword>
<evidence type="ECO:0000256" key="5">
    <source>
        <dbReference type="ARBA" id="ARBA00023065"/>
    </source>
</evidence>
<keyword evidence="4 10" id="KW-1133">Transmembrane helix</keyword>
<sequence>MNLIKAAAFALLSLLFVAPVAQSQTTGDLEFTTVHRPPFSILEDTGQSGFSIDLMREIATRLDVEITFTQADDFTMMLESVRSGQTDGAVANISITAARESEMDFSLPIFASGLQILLPEEESTFQQIGVLMTREILLLGLLALGLLFGGGMLMWVFERRHQPYFDRPAGDAMFPSFWWALNLVVNGGFEERMPMSRLGRVFAVLLVISSLFVVSVFVATITAAVTVDALQSNVQSISDLEHRRVAAVAGSTSADFLGSLQVGHEAFDDPQGMLKAFDEGSVDAVVFDGPILAYYANGAGAGKSRLIDRVYRPEDYGIALPSDSSLREPINRALLELLEDGTYDAILQKWFGSNFRRN</sequence>
<keyword evidence="6 10" id="KW-0472">Membrane</keyword>
<evidence type="ECO:0000259" key="12">
    <source>
        <dbReference type="SMART" id="SM00062"/>
    </source>
</evidence>
<keyword evidence="8" id="KW-0325">Glycoprotein</keyword>
<dbReference type="SMART" id="SM00062">
    <property type="entry name" value="PBPb"/>
    <property type="match status" value="1"/>
</dbReference>
<reference evidence="15" key="1">
    <citation type="submission" date="2015-09" db="EMBL/GenBank/DDBJ databases">
        <authorList>
            <person name="Rodrigo-Torres Lidia"/>
            <person name="Arahal R.David."/>
        </authorList>
    </citation>
    <scope>NUCLEOTIDE SEQUENCE [LARGE SCALE GENOMIC DNA]</scope>
    <source>
        <strain evidence="15">CECT 7735</strain>
    </source>
</reference>
<dbReference type="SMART" id="SM00079">
    <property type="entry name" value="PBPe"/>
    <property type="match status" value="1"/>
</dbReference>
<protein>
    <submittedName>
        <fullName evidence="14">Glutamine-binding periplasmic protein</fullName>
    </submittedName>
</protein>
<dbReference type="Pfam" id="PF00060">
    <property type="entry name" value="Lig_chan"/>
    <property type="match status" value="1"/>
</dbReference>
<keyword evidence="5" id="KW-0406">Ion transport</keyword>
<evidence type="ECO:0000256" key="7">
    <source>
        <dbReference type="ARBA" id="ARBA00023170"/>
    </source>
</evidence>
<evidence type="ECO:0000259" key="13">
    <source>
        <dbReference type="SMART" id="SM00079"/>
    </source>
</evidence>
<dbReference type="Gene3D" id="3.40.190.10">
    <property type="entry name" value="Periplasmic binding protein-like II"/>
    <property type="match status" value="3"/>
</dbReference>
<dbReference type="SUPFAM" id="SSF81324">
    <property type="entry name" value="Voltage-gated potassium channels"/>
    <property type="match status" value="1"/>
</dbReference>
<feature type="transmembrane region" description="Helical" evidence="10">
    <location>
        <begin position="136"/>
        <end position="157"/>
    </location>
</feature>
<dbReference type="PANTHER" id="PTHR18966">
    <property type="entry name" value="IONOTROPIC GLUTAMATE RECEPTOR"/>
    <property type="match status" value="1"/>
</dbReference>
<dbReference type="Gene3D" id="1.10.287.70">
    <property type="match status" value="1"/>
</dbReference>
<comment type="subcellular location">
    <subcellularLocation>
        <location evidence="1">Membrane</location>
        <topology evidence="1">Multi-pass membrane protein</topology>
    </subcellularLocation>
</comment>
<evidence type="ECO:0000256" key="11">
    <source>
        <dbReference type="SAM" id="SignalP"/>
    </source>
</evidence>
<dbReference type="EMBL" id="CYTW01000006">
    <property type="protein sequence ID" value="CUK12960.1"/>
    <property type="molecule type" value="Genomic_DNA"/>
</dbReference>
<keyword evidence="9" id="KW-0407">Ion channel</keyword>
<dbReference type="GeneID" id="83882716"/>
<proteinExistence type="predicted"/>
<evidence type="ECO:0000256" key="9">
    <source>
        <dbReference type="ARBA" id="ARBA00023303"/>
    </source>
</evidence>
<evidence type="ECO:0000256" key="6">
    <source>
        <dbReference type="ARBA" id="ARBA00023136"/>
    </source>
</evidence>
<accession>A0A0P1IHB0</accession>
<dbReference type="AlphaFoldDB" id="A0A0P1IHB0"/>
<dbReference type="Proteomes" id="UP000051870">
    <property type="component" value="Unassembled WGS sequence"/>
</dbReference>
<organism evidence="14 15">
    <name type="scientific">Shimia thalassica</name>
    <dbReference type="NCBI Taxonomy" id="1715693"/>
    <lineage>
        <taxon>Bacteria</taxon>
        <taxon>Pseudomonadati</taxon>
        <taxon>Pseudomonadota</taxon>
        <taxon>Alphaproteobacteria</taxon>
        <taxon>Rhodobacterales</taxon>
        <taxon>Roseobacteraceae</taxon>
    </lineage>
</organism>
<keyword evidence="15" id="KW-1185">Reference proteome</keyword>
<dbReference type="GO" id="GO:0015276">
    <property type="term" value="F:ligand-gated monoatomic ion channel activity"/>
    <property type="evidence" value="ECO:0007669"/>
    <property type="project" value="InterPro"/>
</dbReference>
<dbReference type="Pfam" id="PF00497">
    <property type="entry name" value="SBP_bac_3"/>
    <property type="match status" value="1"/>
</dbReference>
<dbReference type="SUPFAM" id="SSF53850">
    <property type="entry name" value="Periplasmic binding protein-like II"/>
    <property type="match status" value="1"/>
</dbReference>
<evidence type="ECO:0000256" key="4">
    <source>
        <dbReference type="ARBA" id="ARBA00022989"/>
    </source>
</evidence>
<name>A0A0P1IHB0_9RHOB</name>
<feature type="transmembrane region" description="Helical" evidence="10">
    <location>
        <begin position="201"/>
        <end position="225"/>
    </location>
</feature>
<feature type="domain" description="Solute-binding protein family 3/N-terminal" evidence="12">
    <location>
        <begin position="31"/>
        <end position="354"/>
    </location>
</feature>
<feature type="signal peptide" evidence="11">
    <location>
        <begin position="1"/>
        <end position="23"/>
    </location>
</feature>
<dbReference type="InterPro" id="IPR001638">
    <property type="entry name" value="Solute-binding_3/MltF_N"/>
</dbReference>
<keyword evidence="7" id="KW-0675">Receptor</keyword>
<feature type="domain" description="Ionotropic glutamate receptor C-terminal" evidence="13">
    <location>
        <begin position="28"/>
        <end position="353"/>
    </location>
</feature>
<dbReference type="InterPro" id="IPR001320">
    <property type="entry name" value="Iontro_rcpt_C"/>
</dbReference>
<gene>
    <name evidence="14" type="primary">glnH</name>
    <name evidence="14" type="ORF">PH7735_03743</name>
</gene>
<dbReference type="GO" id="GO:0016020">
    <property type="term" value="C:membrane"/>
    <property type="evidence" value="ECO:0007669"/>
    <property type="project" value="UniProtKB-SubCell"/>
</dbReference>
<evidence type="ECO:0000256" key="3">
    <source>
        <dbReference type="ARBA" id="ARBA00022692"/>
    </source>
</evidence>
<evidence type="ECO:0000313" key="14">
    <source>
        <dbReference type="EMBL" id="CUK12960.1"/>
    </source>
</evidence>
<evidence type="ECO:0000256" key="10">
    <source>
        <dbReference type="SAM" id="Phobius"/>
    </source>
</evidence>
<evidence type="ECO:0000256" key="8">
    <source>
        <dbReference type="ARBA" id="ARBA00023180"/>
    </source>
</evidence>
<evidence type="ECO:0000256" key="2">
    <source>
        <dbReference type="ARBA" id="ARBA00022448"/>
    </source>
</evidence>
<keyword evidence="3 10" id="KW-0812">Transmembrane</keyword>
<dbReference type="InterPro" id="IPR015683">
    <property type="entry name" value="Ionotropic_Glu_rcpt"/>
</dbReference>
<feature type="chain" id="PRO_5006065276" evidence="11">
    <location>
        <begin position="24"/>
        <end position="358"/>
    </location>
</feature>
<dbReference type="RefSeq" id="WP_058312908.1">
    <property type="nucleotide sequence ID" value="NZ_CYTW01000006.1"/>
</dbReference>
<evidence type="ECO:0000313" key="15">
    <source>
        <dbReference type="Proteomes" id="UP000051870"/>
    </source>
</evidence>